<keyword evidence="1" id="KW-0812">Transmembrane</keyword>
<dbReference type="InParanoid" id="A0A7C8ILG5"/>
<sequence length="214" mass="23488">MYFYYALPSLLAPHLVNLVVVSLATSATVSGKEAARWRRIASMAMAVVAGIDVWSVSTYNHGANARATRPSDLDMYFWTSRALRPVALGVLNLAIAALIYVSSTNRLFVSPVDPATRVAAVTRQLLATKSKMSAVGIIKNTSLRDEDLRTRTAAYWTHEGRLMREVMEDREVVEGINDALANRIQIQAITQDAENYALNMLPDLKPVVPVAKVG</sequence>
<evidence type="ECO:0000256" key="1">
    <source>
        <dbReference type="SAM" id="Phobius"/>
    </source>
</evidence>
<organism evidence="2 3">
    <name type="scientific">Xylaria multiplex</name>
    <dbReference type="NCBI Taxonomy" id="323545"/>
    <lineage>
        <taxon>Eukaryota</taxon>
        <taxon>Fungi</taxon>
        <taxon>Dikarya</taxon>
        <taxon>Ascomycota</taxon>
        <taxon>Pezizomycotina</taxon>
        <taxon>Sordariomycetes</taxon>
        <taxon>Xylariomycetidae</taxon>
        <taxon>Xylariales</taxon>
        <taxon>Xylariaceae</taxon>
        <taxon>Xylaria</taxon>
    </lineage>
</organism>
<protein>
    <submittedName>
        <fullName evidence="2">Uncharacterized protein</fullName>
    </submittedName>
</protein>
<dbReference type="OrthoDB" id="69461at2759"/>
<evidence type="ECO:0000313" key="3">
    <source>
        <dbReference type="Proteomes" id="UP000481858"/>
    </source>
</evidence>
<feature type="transmembrane region" description="Helical" evidence="1">
    <location>
        <begin position="41"/>
        <end position="62"/>
    </location>
</feature>
<gene>
    <name evidence="2" type="ORF">GQX73_g9544</name>
</gene>
<reference evidence="2 3" key="1">
    <citation type="submission" date="2019-12" db="EMBL/GenBank/DDBJ databases">
        <title>Draft genome sequence of the ascomycete Xylaria multiplex DSM 110363.</title>
        <authorList>
            <person name="Buettner E."/>
            <person name="Kellner H."/>
        </authorList>
    </citation>
    <scope>NUCLEOTIDE SEQUENCE [LARGE SCALE GENOMIC DNA]</scope>
    <source>
        <strain evidence="2 3">DSM 110363</strain>
    </source>
</reference>
<keyword evidence="1" id="KW-1133">Transmembrane helix</keyword>
<comment type="caution">
    <text evidence="2">The sequence shown here is derived from an EMBL/GenBank/DDBJ whole genome shotgun (WGS) entry which is preliminary data.</text>
</comment>
<keyword evidence="3" id="KW-1185">Reference proteome</keyword>
<feature type="transmembrane region" description="Helical" evidence="1">
    <location>
        <begin position="6"/>
        <end position="29"/>
    </location>
</feature>
<accession>A0A7C8ILG5</accession>
<evidence type="ECO:0000313" key="2">
    <source>
        <dbReference type="EMBL" id="KAF2964023.1"/>
    </source>
</evidence>
<dbReference type="EMBL" id="WUBL01000170">
    <property type="protein sequence ID" value="KAF2964023.1"/>
    <property type="molecule type" value="Genomic_DNA"/>
</dbReference>
<dbReference type="PANTHER" id="PTHR39470:SF1">
    <property type="entry name" value="CHORISMATE SYNTHASE PROTEIN"/>
    <property type="match status" value="1"/>
</dbReference>
<dbReference type="PANTHER" id="PTHR39470">
    <property type="entry name" value="CHROMOSOME 10, WHOLE GENOME SHOTGUN SEQUENCE"/>
    <property type="match status" value="1"/>
</dbReference>
<dbReference type="AlphaFoldDB" id="A0A7C8ILG5"/>
<proteinExistence type="predicted"/>
<name>A0A7C8ILG5_9PEZI</name>
<dbReference type="Proteomes" id="UP000481858">
    <property type="component" value="Unassembled WGS sequence"/>
</dbReference>
<feature type="transmembrane region" description="Helical" evidence="1">
    <location>
        <begin position="82"/>
        <end position="101"/>
    </location>
</feature>
<keyword evidence="1" id="KW-0472">Membrane</keyword>